<dbReference type="Gene3D" id="2.30.110.40">
    <property type="entry name" value="Phage tail tube protein"/>
    <property type="match status" value="1"/>
</dbReference>
<name>A0A5R8Q9S0_9FIRM</name>
<dbReference type="InterPro" id="IPR038628">
    <property type="entry name" value="XkdM-like_sf"/>
</dbReference>
<dbReference type="Pfam" id="PF09393">
    <property type="entry name" value="DUF2001"/>
    <property type="match status" value="1"/>
</dbReference>
<dbReference type="AlphaFoldDB" id="A0A5R8Q9S0"/>
<evidence type="ECO:0000313" key="1">
    <source>
        <dbReference type="EMBL" id="TLG71373.1"/>
    </source>
</evidence>
<dbReference type="InParanoid" id="A0A5R8Q9S0"/>
<dbReference type="FunCoup" id="A0A5R8Q9S0">
    <property type="interactions" value="19"/>
</dbReference>
<dbReference type="OrthoDB" id="1697482at2"/>
<dbReference type="SUPFAM" id="SSF69279">
    <property type="entry name" value="Phage tail proteins"/>
    <property type="match status" value="1"/>
</dbReference>
<comment type="caution">
    <text evidence="1">The sequence shown here is derived from an EMBL/GenBank/DDBJ whole genome shotgun (WGS) entry which is preliminary data.</text>
</comment>
<dbReference type="InterPro" id="IPR018989">
    <property type="entry name" value="DUF2001"/>
</dbReference>
<keyword evidence="2" id="KW-1185">Reference proteome</keyword>
<sequence length="173" mass="19242">MLGKEAKAMKMNLQFFAAKKSIVEDTVSAKEGSVTFTRNGKRYTVATVTKFEAKIEFTKTQIPQLGRVIVANKATGAKLTGSLTMHFHDPYMVQIVQEFIEQGHQPSFDVTVNNADMASTSGRLSVLYENVLPDSIDLSRLDATAEETLERNIDFTADGMRIIEIFKDRTVEG</sequence>
<dbReference type="EMBL" id="VBWP01000012">
    <property type="protein sequence ID" value="TLG71373.1"/>
    <property type="molecule type" value="Genomic_DNA"/>
</dbReference>
<evidence type="ECO:0000313" key="2">
    <source>
        <dbReference type="Proteomes" id="UP000306912"/>
    </source>
</evidence>
<protein>
    <submittedName>
        <fullName evidence="1">Uncharacterized protein</fullName>
    </submittedName>
</protein>
<dbReference type="Proteomes" id="UP000306912">
    <property type="component" value="Unassembled WGS sequence"/>
</dbReference>
<proteinExistence type="predicted"/>
<gene>
    <name evidence="1" type="ORF">FEZ08_10790</name>
</gene>
<accession>A0A5R8Q9S0</accession>
<organism evidence="1 2">
    <name type="scientific">Culicoidibacter larvae</name>
    <dbReference type="NCBI Taxonomy" id="2579976"/>
    <lineage>
        <taxon>Bacteria</taxon>
        <taxon>Bacillati</taxon>
        <taxon>Bacillota</taxon>
        <taxon>Culicoidibacteria</taxon>
        <taxon>Culicoidibacterales</taxon>
        <taxon>Culicoidibacteraceae</taxon>
        <taxon>Culicoidibacter</taxon>
    </lineage>
</organism>
<reference evidence="1 2" key="1">
    <citation type="submission" date="2019-05" db="EMBL/GenBank/DDBJ databases">
        <title>Culicoidintestinum kansasii gen. nov., sp. nov. from the gastrointestinal tract of the biting midge, Culicoides sonorensis.</title>
        <authorList>
            <person name="Neupane S."/>
            <person name="Ghosh A."/>
            <person name="Gunther S."/>
            <person name="Martin K."/>
            <person name="Zurek L."/>
        </authorList>
    </citation>
    <scope>NUCLEOTIDE SEQUENCE [LARGE SCALE GENOMIC DNA]</scope>
    <source>
        <strain evidence="1 2">CS-1</strain>
    </source>
</reference>